<evidence type="ECO:0000259" key="8">
    <source>
        <dbReference type="Pfam" id="PF06271"/>
    </source>
</evidence>
<evidence type="ECO:0000259" key="9">
    <source>
        <dbReference type="Pfam" id="PF14237"/>
    </source>
</evidence>
<keyword evidence="5 7" id="KW-0472">Membrane</keyword>
<feature type="domain" description="RDD" evidence="8">
    <location>
        <begin position="125"/>
        <end position="250"/>
    </location>
</feature>
<evidence type="ECO:0000313" key="11">
    <source>
        <dbReference type="Proteomes" id="UP000008674"/>
    </source>
</evidence>
<evidence type="ECO:0000256" key="4">
    <source>
        <dbReference type="ARBA" id="ARBA00022989"/>
    </source>
</evidence>
<name>Q2S3K2_SALRD</name>
<gene>
    <name evidence="10" type="ordered locus">SRU_1100</name>
</gene>
<evidence type="ECO:0000256" key="3">
    <source>
        <dbReference type="ARBA" id="ARBA00022692"/>
    </source>
</evidence>
<dbReference type="eggNOG" id="COG0695">
    <property type="taxonomic scope" value="Bacteria"/>
</dbReference>
<organism evidence="10 11">
    <name type="scientific">Salinibacter ruber (strain DSM 13855 / M31)</name>
    <dbReference type="NCBI Taxonomy" id="309807"/>
    <lineage>
        <taxon>Bacteria</taxon>
        <taxon>Pseudomonadati</taxon>
        <taxon>Rhodothermota</taxon>
        <taxon>Rhodothermia</taxon>
        <taxon>Rhodothermales</taxon>
        <taxon>Salinibacteraceae</taxon>
        <taxon>Salinibacter</taxon>
    </lineage>
</organism>
<protein>
    <submittedName>
        <fullName evidence="10">RDD family protein</fullName>
    </submittedName>
</protein>
<dbReference type="PANTHER" id="PTHR36115">
    <property type="entry name" value="PROLINE-RICH ANTIGEN HOMOLOG-RELATED"/>
    <property type="match status" value="1"/>
</dbReference>
<dbReference type="RefSeq" id="WP_011403857.1">
    <property type="nucleotide sequence ID" value="NC_007677.1"/>
</dbReference>
<dbReference type="Pfam" id="PF14237">
    <property type="entry name" value="GYF_2"/>
    <property type="match status" value="1"/>
</dbReference>
<sequence>MWYYAVDGEKHGPVTKDEIQGLIDNGELGLDNLVWSRGMEDWKTASEVEDIHPSPPPLPDDEKSPSPPPISKKEHSQVTKQQDSKPETDEPTSPSQEDDIHTDGDATLSAESTDRVGSKTVGITYAGFGSRLVAYGIDILITVVVSVILGAVALSVDSSADPDLLTRGIGSLVTWFYFAGFESSKRQATPGKQLMGLKVTDANMGYDGIGFRKASGRHFGKIISGAPLLLGFIMAAFTERHQALHDKMAGCLVVKNS</sequence>
<feature type="transmembrane region" description="Helical" evidence="7">
    <location>
        <begin position="219"/>
        <end position="238"/>
    </location>
</feature>
<comment type="subcellular location">
    <subcellularLocation>
        <location evidence="1">Cell membrane</location>
        <topology evidence="1">Multi-pass membrane protein</topology>
    </subcellularLocation>
</comment>
<dbReference type="Proteomes" id="UP000008674">
    <property type="component" value="Chromosome"/>
</dbReference>
<dbReference type="KEGG" id="sru:SRU_1100"/>
<dbReference type="OrthoDB" id="9793824at2"/>
<feature type="transmembrane region" description="Helical" evidence="7">
    <location>
        <begin position="132"/>
        <end position="152"/>
    </location>
</feature>
<keyword evidence="2" id="KW-1003">Cell membrane</keyword>
<dbReference type="eggNOG" id="COG1714">
    <property type="taxonomic scope" value="Bacteria"/>
</dbReference>
<dbReference type="InterPro" id="IPR025640">
    <property type="entry name" value="GYF_2"/>
</dbReference>
<dbReference type="AlphaFoldDB" id="Q2S3K2"/>
<evidence type="ECO:0000256" key="5">
    <source>
        <dbReference type="ARBA" id="ARBA00023136"/>
    </source>
</evidence>
<feature type="transmembrane region" description="Helical" evidence="7">
    <location>
        <begin position="164"/>
        <end position="181"/>
    </location>
</feature>
<dbReference type="Pfam" id="PF06271">
    <property type="entry name" value="RDD"/>
    <property type="match status" value="1"/>
</dbReference>
<reference evidence="10 11" key="1">
    <citation type="journal article" date="2005" name="Proc. Natl. Acad. Sci. U.S.A.">
        <title>The genome of Salinibacter ruber: convergence and gene exchange among hyperhalophilic bacteria and archaea.</title>
        <authorList>
            <person name="Mongodin E.F."/>
            <person name="Nelson K.E."/>
            <person name="Daugherty S."/>
            <person name="Deboy R.T."/>
            <person name="Wister J."/>
            <person name="Khouri H."/>
            <person name="Weidman J."/>
            <person name="Walsh D.A."/>
            <person name="Papke R.T."/>
            <person name="Sanchez Perez G."/>
            <person name="Sharma A.K."/>
            <person name="Nesbo C.L."/>
            <person name="MacLeod D."/>
            <person name="Bapteste E."/>
            <person name="Doolittle W.F."/>
            <person name="Charlebois R.L."/>
            <person name="Legault B."/>
            <person name="Rodriguez-Valera F."/>
        </authorList>
    </citation>
    <scope>NUCLEOTIDE SEQUENCE [LARGE SCALE GENOMIC DNA]</scope>
    <source>
        <strain evidence="11">DSM 13855 / CECT 5946 / M31</strain>
    </source>
</reference>
<accession>Q2S3K2</accession>
<dbReference type="HOGENOM" id="CLU_053152_0_1_10"/>
<feature type="domain" description="GYF" evidence="9">
    <location>
        <begin position="2"/>
        <end position="49"/>
    </location>
</feature>
<dbReference type="STRING" id="309807.SRU_1100"/>
<evidence type="ECO:0000256" key="6">
    <source>
        <dbReference type="SAM" id="MobiDB-lite"/>
    </source>
</evidence>
<dbReference type="EnsemblBacteria" id="ABC44422">
    <property type="protein sequence ID" value="ABC44422"/>
    <property type="gene ID" value="SRU_1100"/>
</dbReference>
<feature type="compositionally biased region" description="Basic and acidic residues" evidence="6">
    <location>
        <begin position="71"/>
        <end position="88"/>
    </location>
</feature>
<dbReference type="GO" id="GO:0005886">
    <property type="term" value="C:plasma membrane"/>
    <property type="evidence" value="ECO:0007669"/>
    <property type="project" value="UniProtKB-SubCell"/>
</dbReference>
<keyword evidence="11" id="KW-1185">Reference proteome</keyword>
<evidence type="ECO:0000256" key="1">
    <source>
        <dbReference type="ARBA" id="ARBA00004651"/>
    </source>
</evidence>
<proteinExistence type="predicted"/>
<dbReference type="InterPro" id="IPR051791">
    <property type="entry name" value="Pra-immunoreactive"/>
</dbReference>
<dbReference type="EMBL" id="CP000159">
    <property type="protein sequence ID" value="ABC44422.1"/>
    <property type="molecule type" value="Genomic_DNA"/>
</dbReference>
<evidence type="ECO:0000313" key="10">
    <source>
        <dbReference type="EMBL" id="ABC44422.1"/>
    </source>
</evidence>
<evidence type="ECO:0000256" key="2">
    <source>
        <dbReference type="ARBA" id="ARBA00022475"/>
    </source>
</evidence>
<dbReference type="InterPro" id="IPR010432">
    <property type="entry name" value="RDD"/>
</dbReference>
<evidence type="ECO:0000256" key="7">
    <source>
        <dbReference type="SAM" id="Phobius"/>
    </source>
</evidence>
<feature type="region of interest" description="Disordered" evidence="6">
    <location>
        <begin position="44"/>
        <end position="113"/>
    </location>
</feature>
<keyword evidence="3 7" id="KW-0812">Transmembrane</keyword>
<keyword evidence="4 7" id="KW-1133">Transmembrane helix</keyword>